<name>A0A915K1T6_ROMCU</name>
<dbReference type="WBParaSite" id="nRc.2.0.1.t31788-RA">
    <property type="protein sequence ID" value="nRc.2.0.1.t31788-RA"/>
    <property type="gene ID" value="nRc.2.0.1.g31788"/>
</dbReference>
<evidence type="ECO:0000313" key="1">
    <source>
        <dbReference type="Proteomes" id="UP000887565"/>
    </source>
</evidence>
<accession>A0A915K1T6</accession>
<keyword evidence="1" id="KW-1185">Reference proteome</keyword>
<protein>
    <submittedName>
        <fullName evidence="2">Uncharacterized protein</fullName>
    </submittedName>
</protein>
<dbReference type="Proteomes" id="UP000887565">
    <property type="component" value="Unplaced"/>
</dbReference>
<reference evidence="2" key="1">
    <citation type="submission" date="2022-11" db="UniProtKB">
        <authorList>
            <consortium name="WormBaseParasite"/>
        </authorList>
    </citation>
    <scope>IDENTIFICATION</scope>
</reference>
<proteinExistence type="predicted"/>
<sequence>MDLELRARKEIEGMKKENMQYVATLATLESMQQTVDKSMNAVNIEQAKAMLWEQEISDQLMWEYDLPPQNVPLLSQFQRNRVPDTTIMLKVQKPKS</sequence>
<evidence type="ECO:0000313" key="2">
    <source>
        <dbReference type="WBParaSite" id="nRc.2.0.1.t31788-RA"/>
    </source>
</evidence>
<organism evidence="1 2">
    <name type="scientific">Romanomermis culicivorax</name>
    <name type="common">Nematode worm</name>
    <dbReference type="NCBI Taxonomy" id="13658"/>
    <lineage>
        <taxon>Eukaryota</taxon>
        <taxon>Metazoa</taxon>
        <taxon>Ecdysozoa</taxon>
        <taxon>Nematoda</taxon>
        <taxon>Enoplea</taxon>
        <taxon>Dorylaimia</taxon>
        <taxon>Mermithida</taxon>
        <taxon>Mermithoidea</taxon>
        <taxon>Mermithidae</taxon>
        <taxon>Romanomermis</taxon>
    </lineage>
</organism>
<dbReference type="AlphaFoldDB" id="A0A915K1T6"/>